<dbReference type="RefSeq" id="XP_020034194.1">
    <property type="nucleotide sequence ID" value="XM_020178605.1"/>
</dbReference>
<dbReference type="SMART" id="SM00256">
    <property type="entry name" value="FBOX"/>
    <property type="match status" value="1"/>
</dbReference>
<dbReference type="InterPro" id="IPR039752">
    <property type="entry name" value="F-box_only"/>
</dbReference>
<dbReference type="Gene3D" id="2.60.120.260">
    <property type="entry name" value="Galactose-binding domain-like"/>
    <property type="match status" value="1"/>
</dbReference>
<dbReference type="InterPro" id="IPR001810">
    <property type="entry name" value="F-box_dom"/>
</dbReference>
<organism evidence="4">
    <name type="scientific">Castor canadensis</name>
    <name type="common">American beaver</name>
    <dbReference type="NCBI Taxonomy" id="51338"/>
    <lineage>
        <taxon>Eukaryota</taxon>
        <taxon>Metazoa</taxon>
        <taxon>Chordata</taxon>
        <taxon>Craniata</taxon>
        <taxon>Vertebrata</taxon>
        <taxon>Euteleostomi</taxon>
        <taxon>Mammalia</taxon>
        <taxon>Eutheria</taxon>
        <taxon>Euarchontoglires</taxon>
        <taxon>Glires</taxon>
        <taxon>Rodentia</taxon>
        <taxon>Castorimorpha</taxon>
        <taxon>Castoridae</taxon>
        <taxon>Castor</taxon>
    </lineage>
</organism>
<dbReference type="GO" id="GO:0005737">
    <property type="term" value="C:cytoplasm"/>
    <property type="evidence" value="ECO:0007669"/>
    <property type="project" value="UniProtKB-ARBA"/>
</dbReference>
<dbReference type="PANTHER" id="PTHR12125">
    <property type="entry name" value="F-BOX ONLY PROTEIN 6-LIKE PROTEIN"/>
    <property type="match status" value="1"/>
</dbReference>
<dbReference type="InterPro" id="IPR007397">
    <property type="entry name" value="F-box-assoc_dom"/>
</dbReference>
<name>A0A8B7VSG2_CASCN</name>
<dbReference type="PROSITE" id="PS51114">
    <property type="entry name" value="FBA"/>
    <property type="match status" value="1"/>
</dbReference>
<dbReference type="CDD" id="cd22169">
    <property type="entry name" value="F-box_FBXO17-like"/>
    <property type="match status" value="1"/>
</dbReference>
<proteinExistence type="predicted"/>
<dbReference type="InterPro" id="IPR008979">
    <property type="entry name" value="Galactose-bd-like_sf"/>
</dbReference>
<dbReference type="Gene3D" id="1.20.1280.50">
    <property type="match status" value="1"/>
</dbReference>
<dbReference type="FunFam" id="1.20.1280.50:FF:000002">
    <property type="entry name" value="F-box only protein 44"/>
    <property type="match status" value="1"/>
</dbReference>
<dbReference type="SMART" id="SM01198">
    <property type="entry name" value="FBA"/>
    <property type="match status" value="1"/>
</dbReference>
<dbReference type="GO" id="GO:0006516">
    <property type="term" value="P:glycoprotein catabolic process"/>
    <property type="evidence" value="ECO:0007669"/>
    <property type="project" value="TreeGrafter"/>
</dbReference>
<evidence type="ECO:0000259" key="2">
    <source>
        <dbReference type="PROSITE" id="PS50181"/>
    </source>
</evidence>
<dbReference type="GO" id="GO:0036503">
    <property type="term" value="P:ERAD pathway"/>
    <property type="evidence" value="ECO:0007669"/>
    <property type="project" value="TreeGrafter"/>
</dbReference>
<dbReference type="PANTHER" id="PTHR12125:SF7">
    <property type="entry name" value="F-BOX ONLY PROTEIN 17"/>
    <property type="match status" value="1"/>
</dbReference>
<dbReference type="SUPFAM" id="SSF49785">
    <property type="entry name" value="Galactose-binding domain-like"/>
    <property type="match status" value="1"/>
</dbReference>
<sequence length="354" mass="39116">MKTENVVQVVEHPSSKHKALSSNPGTAKRKNIDKEKTISLLWQKVYSELAIVMKSRGKGLRRRRREMGARPSRRRLRVDPPVALDALPPELLVQVLSHVPPRALVTRCRLVCRAWRDVVDGPTVWLLQLARDRSAEGRAFYALAQRCPPEGEDEEEFPLCALARYCLRAPLGRNLIFNSCGEQGFRGWEVEHGGNGWAVEKNLTLVPGAPSQTCFVTSFEWCFKRQLVDLVMEGVWQELLDSAQIEICVADCLPPLNPERWLGGRGMEAHCHPAGGAPERTAAASTGFVCASWTCTKTKWSSSRRHPTLSFSGPRGAADRSPTCSPTSAEASAMCLLSSTGETCAPGWGTTEPW</sequence>
<accession>A0A8B7VSG2</accession>
<dbReference type="OrthoDB" id="1107553at2759"/>
<evidence type="ECO:0000259" key="3">
    <source>
        <dbReference type="PROSITE" id="PS51114"/>
    </source>
</evidence>
<protein>
    <submittedName>
        <fullName evidence="4">F-box only protein 17 isoform X1</fullName>
    </submittedName>
</protein>
<feature type="domain" description="FBA" evidence="3">
    <location>
        <begin position="165"/>
        <end position="251"/>
    </location>
</feature>
<gene>
    <name evidence="4" type="primary">Fbxo17</name>
</gene>
<dbReference type="AlphaFoldDB" id="A0A8B7VSG2"/>
<evidence type="ECO:0000256" key="1">
    <source>
        <dbReference type="SAM" id="MobiDB-lite"/>
    </source>
</evidence>
<dbReference type="InterPro" id="IPR036047">
    <property type="entry name" value="F-box-like_dom_sf"/>
</dbReference>
<dbReference type="Pfam" id="PF12937">
    <property type="entry name" value="F-box-like"/>
    <property type="match status" value="1"/>
</dbReference>
<dbReference type="CTD" id="115290"/>
<feature type="domain" description="F-box" evidence="2">
    <location>
        <begin position="81"/>
        <end position="128"/>
    </location>
</feature>
<reference evidence="4" key="1">
    <citation type="submission" date="2025-08" db="UniProtKB">
        <authorList>
            <consortium name="RefSeq"/>
        </authorList>
    </citation>
    <scope>IDENTIFICATION</scope>
    <source>
        <tissue evidence="4">Leukocyte</tissue>
    </source>
</reference>
<evidence type="ECO:0000313" key="4">
    <source>
        <dbReference type="RefSeq" id="XP_020034194.1"/>
    </source>
</evidence>
<dbReference type="GO" id="GO:0031146">
    <property type="term" value="P:SCF-dependent proteasomal ubiquitin-dependent protein catabolic process"/>
    <property type="evidence" value="ECO:0007669"/>
    <property type="project" value="TreeGrafter"/>
</dbReference>
<dbReference type="GO" id="GO:0061630">
    <property type="term" value="F:ubiquitin protein ligase activity"/>
    <property type="evidence" value="ECO:0007669"/>
    <property type="project" value="TreeGrafter"/>
</dbReference>
<dbReference type="KEGG" id="ccan:109695846"/>
<feature type="region of interest" description="Disordered" evidence="1">
    <location>
        <begin position="303"/>
        <end position="323"/>
    </location>
</feature>
<dbReference type="GO" id="GO:0019005">
    <property type="term" value="C:SCF ubiquitin ligase complex"/>
    <property type="evidence" value="ECO:0007669"/>
    <property type="project" value="TreeGrafter"/>
</dbReference>
<dbReference type="Pfam" id="PF04300">
    <property type="entry name" value="FBA"/>
    <property type="match status" value="1"/>
</dbReference>
<dbReference type="SUPFAM" id="SSF81383">
    <property type="entry name" value="F-box domain"/>
    <property type="match status" value="1"/>
</dbReference>
<dbReference type="PROSITE" id="PS50181">
    <property type="entry name" value="FBOX"/>
    <property type="match status" value="1"/>
</dbReference>